<comment type="cofactor">
    <cofactor evidence="1">
        <name>FAD</name>
        <dbReference type="ChEBI" id="CHEBI:57692"/>
    </cofactor>
</comment>
<dbReference type="PROSITE" id="PS51085">
    <property type="entry name" value="2FE2S_FER_2"/>
    <property type="match status" value="1"/>
</dbReference>
<sequence>MRITHSKAIQMTTMTRRRATFHPLTVKAIDLITEDSVAITFDVPEELAAEYEFAAGQHLTVRRTGEDIRRSYSICSPAGSGVLRIAVKRIPGGEFSSYAASGLKVGDVIEVMTPLGRFGTPLDPAHAKHYAFVAAGSGITPVLSLVATILSVEPQSRVTLLYGNRTAGSVMFADELADLKDVYSERLHLVHVLSRESTDVELFSGRIDRDRLGRMFDTILPVRSVDEWFLCGPYAMVVGAQELLLDQGVRRESVHAELFHVGDEAPVVRVEENVADEDAAEVTVILDGRRSTFPLGEHAKAVLDATLAVRTDAPFACKGGVCGTCRAKVIEGTVRMDTNWALEPDEIRAGYVLTCQSHPTSEKVTLDFDA</sequence>
<evidence type="ECO:0000256" key="4">
    <source>
        <dbReference type="ARBA" id="ARBA00022723"/>
    </source>
</evidence>
<proteinExistence type="predicted"/>
<keyword evidence="5" id="KW-0274">FAD</keyword>
<keyword evidence="3" id="KW-0001">2Fe-2S</keyword>
<dbReference type="PANTHER" id="PTHR47354:SF8">
    <property type="entry name" value="1,2-PHENYLACETYL-COA EPOXIDASE, SUBUNIT E"/>
    <property type="match status" value="1"/>
</dbReference>
<evidence type="ECO:0000256" key="8">
    <source>
        <dbReference type="ARBA" id="ARBA00023014"/>
    </source>
</evidence>
<dbReference type="PROSITE" id="PS00197">
    <property type="entry name" value="2FE2S_FER_1"/>
    <property type="match status" value="1"/>
</dbReference>
<keyword evidence="4" id="KW-0479">Metal-binding</keyword>
<dbReference type="NCBIfam" id="TIGR02160">
    <property type="entry name" value="PA_CoA_Oxy5"/>
    <property type="match status" value="1"/>
</dbReference>
<dbReference type="SUPFAM" id="SSF63380">
    <property type="entry name" value="Riboflavin synthase domain-like"/>
    <property type="match status" value="1"/>
</dbReference>
<evidence type="ECO:0000313" key="11">
    <source>
        <dbReference type="EMBL" id="GAA1610356.1"/>
    </source>
</evidence>
<dbReference type="Gene3D" id="2.40.30.10">
    <property type="entry name" value="Translation factors"/>
    <property type="match status" value="1"/>
</dbReference>
<dbReference type="InterPro" id="IPR011884">
    <property type="entry name" value="PaaE"/>
</dbReference>
<dbReference type="SUPFAM" id="SSF54292">
    <property type="entry name" value="2Fe-2S ferredoxin-like"/>
    <property type="match status" value="1"/>
</dbReference>
<dbReference type="InterPro" id="IPR017927">
    <property type="entry name" value="FAD-bd_FR_type"/>
</dbReference>
<dbReference type="InterPro" id="IPR017938">
    <property type="entry name" value="Riboflavin_synthase-like_b-brl"/>
</dbReference>
<dbReference type="InterPro" id="IPR001433">
    <property type="entry name" value="OxRdtase_FAD/NAD-bd"/>
</dbReference>
<evidence type="ECO:0000313" key="12">
    <source>
        <dbReference type="Proteomes" id="UP001500393"/>
    </source>
</evidence>
<dbReference type="PROSITE" id="PS51384">
    <property type="entry name" value="FAD_FR"/>
    <property type="match status" value="1"/>
</dbReference>
<keyword evidence="6" id="KW-0560">Oxidoreductase</keyword>
<dbReference type="InterPro" id="IPR039261">
    <property type="entry name" value="FNR_nucleotide-bd"/>
</dbReference>
<keyword evidence="7" id="KW-0408">Iron</keyword>
<feature type="domain" description="2Fe-2S ferredoxin-type" evidence="9">
    <location>
        <begin position="280"/>
        <end position="370"/>
    </location>
</feature>
<dbReference type="InterPro" id="IPR008333">
    <property type="entry name" value="Cbr1-like_FAD-bd_dom"/>
</dbReference>
<keyword evidence="8" id="KW-0411">Iron-sulfur</keyword>
<dbReference type="InterPro" id="IPR001041">
    <property type="entry name" value="2Fe-2S_ferredoxin-type"/>
</dbReference>
<reference evidence="12" key="1">
    <citation type="journal article" date="2019" name="Int. J. Syst. Evol. Microbiol.">
        <title>The Global Catalogue of Microorganisms (GCM) 10K type strain sequencing project: providing services to taxonomists for standard genome sequencing and annotation.</title>
        <authorList>
            <consortium name="The Broad Institute Genomics Platform"/>
            <consortium name="The Broad Institute Genome Sequencing Center for Infectious Disease"/>
            <person name="Wu L."/>
            <person name="Ma J."/>
        </authorList>
    </citation>
    <scope>NUCLEOTIDE SEQUENCE [LARGE SCALE GENOMIC DNA]</scope>
    <source>
        <strain evidence="12">JCM 14969</strain>
    </source>
</reference>
<protein>
    <recommendedName>
        <fullName evidence="13">Ring-1,2-phenylacetyl-CoA epoxidase subunit PaaE</fullName>
    </recommendedName>
</protein>
<dbReference type="Pfam" id="PF00111">
    <property type="entry name" value="Fer2"/>
    <property type="match status" value="1"/>
</dbReference>
<evidence type="ECO:0000259" key="10">
    <source>
        <dbReference type="PROSITE" id="PS51384"/>
    </source>
</evidence>
<gene>
    <name evidence="11" type="ORF">GCM10009789_75880</name>
</gene>
<evidence type="ECO:0008006" key="13">
    <source>
        <dbReference type="Google" id="ProtNLM"/>
    </source>
</evidence>
<evidence type="ECO:0000256" key="1">
    <source>
        <dbReference type="ARBA" id="ARBA00001974"/>
    </source>
</evidence>
<dbReference type="Proteomes" id="UP001500393">
    <property type="component" value="Unassembled WGS sequence"/>
</dbReference>
<dbReference type="InterPro" id="IPR050415">
    <property type="entry name" value="MRET"/>
</dbReference>
<evidence type="ECO:0000256" key="7">
    <source>
        <dbReference type="ARBA" id="ARBA00023004"/>
    </source>
</evidence>
<dbReference type="InterPro" id="IPR012675">
    <property type="entry name" value="Beta-grasp_dom_sf"/>
</dbReference>
<dbReference type="Pfam" id="PF00970">
    <property type="entry name" value="FAD_binding_6"/>
    <property type="match status" value="1"/>
</dbReference>
<dbReference type="Gene3D" id="3.40.50.80">
    <property type="entry name" value="Nucleotide-binding domain of ferredoxin-NADP reductase (FNR) module"/>
    <property type="match status" value="1"/>
</dbReference>
<accession>A0ABP4QGN7</accession>
<evidence type="ECO:0000256" key="3">
    <source>
        <dbReference type="ARBA" id="ARBA00022714"/>
    </source>
</evidence>
<organism evidence="11 12">
    <name type="scientific">Kribbella sancticallisti</name>
    <dbReference type="NCBI Taxonomy" id="460087"/>
    <lineage>
        <taxon>Bacteria</taxon>
        <taxon>Bacillati</taxon>
        <taxon>Actinomycetota</taxon>
        <taxon>Actinomycetes</taxon>
        <taxon>Propionibacteriales</taxon>
        <taxon>Kribbellaceae</taxon>
        <taxon>Kribbella</taxon>
    </lineage>
</organism>
<comment type="caution">
    <text evidence="11">The sequence shown here is derived from an EMBL/GenBank/DDBJ whole genome shotgun (WGS) entry which is preliminary data.</text>
</comment>
<dbReference type="PANTHER" id="PTHR47354">
    <property type="entry name" value="NADH OXIDOREDUCTASE HCR"/>
    <property type="match status" value="1"/>
</dbReference>
<evidence type="ECO:0000256" key="2">
    <source>
        <dbReference type="ARBA" id="ARBA00022630"/>
    </source>
</evidence>
<dbReference type="Gene3D" id="3.10.20.30">
    <property type="match status" value="1"/>
</dbReference>
<name>A0ABP4QGN7_9ACTN</name>
<dbReference type="Pfam" id="PF00175">
    <property type="entry name" value="NAD_binding_1"/>
    <property type="match status" value="1"/>
</dbReference>
<keyword evidence="12" id="KW-1185">Reference proteome</keyword>
<dbReference type="InterPro" id="IPR006058">
    <property type="entry name" value="2Fe2S_fd_BS"/>
</dbReference>
<dbReference type="SUPFAM" id="SSF52343">
    <property type="entry name" value="Ferredoxin reductase-like, C-terminal NADP-linked domain"/>
    <property type="match status" value="1"/>
</dbReference>
<dbReference type="PRINTS" id="PR00410">
    <property type="entry name" value="PHEHYDRXLASE"/>
</dbReference>
<evidence type="ECO:0000256" key="6">
    <source>
        <dbReference type="ARBA" id="ARBA00023002"/>
    </source>
</evidence>
<dbReference type="CDD" id="cd00207">
    <property type="entry name" value="fer2"/>
    <property type="match status" value="1"/>
</dbReference>
<dbReference type="CDD" id="cd06214">
    <property type="entry name" value="PA_degradation_oxidoreductase_like"/>
    <property type="match status" value="1"/>
</dbReference>
<evidence type="ECO:0000259" key="9">
    <source>
        <dbReference type="PROSITE" id="PS51085"/>
    </source>
</evidence>
<feature type="domain" description="FAD-binding FR-type" evidence="10">
    <location>
        <begin position="19"/>
        <end position="121"/>
    </location>
</feature>
<evidence type="ECO:0000256" key="5">
    <source>
        <dbReference type="ARBA" id="ARBA00022827"/>
    </source>
</evidence>
<dbReference type="InterPro" id="IPR036010">
    <property type="entry name" value="2Fe-2S_ferredoxin-like_sf"/>
</dbReference>
<keyword evidence="2" id="KW-0285">Flavoprotein</keyword>
<dbReference type="EMBL" id="BAAAOS010000058">
    <property type="protein sequence ID" value="GAA1610356.1"/>
    <property type="molecule type" value="Genomic_DNA"/>
</dbReference>